<feature type="compositionally biased region" description="Polar residues" evidence="1">
    <location>
        <begin position="121"/>
        <end position="132"/>
    </location>
</feature>
<protein>
    <recommendedName>
        <fullName evidence="2">PH domain-containing protein</fullName>
    </recommendedName>
</protein>
<feature type="compositionally biased region" description="Basic and acidic residues" evidence="1">
    <location>
        <begin position="88"/>
        <end position="104"/>
    </location>
</feature>
<dbReference type="Gene3D" id="2.30.29.30">
    <property type="entry name" value="Pleckstrin-homology domain (PH domain)/Phosphotyrosine-binding domain (PTB)"/>
    <property type="match status" value="1"/>
</dbReference>
<reference evidence="4" key="1">
    <citation type="submission" date="2021-01" db="EMBL/GenBank/DDBJ databases">
        <authorList>
            <person name="Corre E."/>
            <person name="Pelletier E."/>
            <person name="Niang G."/>
            <person name="Scheremetjew M."/>
            <person name="Finn R."/>
            <person name="Kale V."/>
            <person name="Holt S."/>
            <person name="Cochrane G."/>
            <person name="Meng A."/>
            <person name="Brown T."/>
            <person name="Cohen L."/>
        </authorList>
    </citation>
    <scope>NUCLEOTIDE SEQUENCE</scope>
    <source>
        <strain evidence="4">CCMP645</strain>
    </source>
</reference>
<proteinExistence type="predicted"/>
<name>A0A6S9T009_CHRCT</name>
<feature type="compositionally biased region" description="Basic and acidic residues" evidence="1">
    <location>
        <begin position="359"/>
        <end position="379"/>
    </location>
</feature>
<gene>
    <name evidence="3" type="ORF">PCAR00345_LOCUS10117</name>
    <name evidence="4" type="ORF">PCAR00345_LOCUS10118</name>
</gene>
<dbReference type="EMBL" id="HBIZ01016329">
    <property type="protein sequence ID" value="CAE0757523.1"/>
    <property type="molecule type" value="Transcribed_RNA"/>
</dbReference>
<dbReference type="SUPFAM" id="SSF50729">
    <property type="entry name" value="PH domain-like"/>
    <property type="match status" value="1"/>
</dbReference>
<feature type="compositionally biased region" description="Basic and acidic residues" evidence="1">
    <location>
        <begin position="316"/>
        <end position="329"/>
    </location>
</feature>
<dbReference type="InterPro" id="IPR001849">
    <property type="entry name" value="PH_domain"/>
</dbReference>
<evidence type="ECO:0000259" key="2">
    <source>
        <dbReference type="PROSITE" id="PS50003"/>
    </source>
</evidence>
<feature type="compositionally biased region" description="Low complexity" evidence="1">
    <location>
        <begin position="280"/>
        <end position="306"/>
    </location>
</feature>
<dbReference type="AlphaFoldDB" id="A0A6S9T009"/>
<feature type="compositionally biased region" description="Acidic residues" evidence="1">
    <location>
        <begin position="555"/>
        <end position="564"/>
    </location>
</feature>
<dbReference type="EMBL" id="HBIZ01016330">
    <property type="protein sequence ID" value="CAE0757524.1"/>
    <property type="molecule type" value="Transcribed_RNA"/>
</dbReference>
<sequence length="593" mass="63324">MSAIASGLRRVGSFSRSKERRASRGDALAENSHGAPAAAPAGEPAGAPEEAHANSPSLAEKSGGVLGRIARSASFDRKRGSHARKAGSSREDATKKTDSAREDSGVPMPSKAETAGDSATAEHSQSQESWTTRTDRPLGSLHGWLNKRHCKDKKLGFHWAMRYFNVDDERGTLSYAKSESKKPSVILPISDITSVKEASDSFDYCFVVSCPPVHLTVSAEDREERFLWVQGLQQRMAVWREKQKENGYHVATSEDIALPASPTLLPRDSCVHTPKKKPVAAPAPATAATAAATTATAATATATAPPEGSEAPQAETSRRPAQRTEEEQKALTASDRTFKELATVRAASPRPPAGLRPGHASDDGDCGRAPDTPPGRRAEQAAASAASRSPELVPHQTRAVNVHPRQRLSESDCEAAAARTIEVMSDSDDEDAPQPQPQPHARGGGGRWDSPPHGAVREGAPQKPKPKPKPSKPKTLEEMMSSEEEDDDDLLPSRPPPTRAHGKRREEEEDRPLPTHADAGDLGLPVSSLKLQGDDERGGGEATADATARKSQTAADEDWDDDDDGAHGGAHKTIGTGIVADENFVEENWDDDD</sequence>
<evidence type="ECO:0000313" key="3">
    <source>
        <dbReference type="EMBL" id="CAE0757523.1"/>
    </source>
</evidence>
<feature type="compositionally biased region" description="Low complexity" evidence="1">
    <location>
        <begin position="33"/>
        <end position="48"/>
    </location>
</feature>
<organism evidence="4">
    <name type="scientific">Chrysotila carterae</name>
    <name type="common">Marine alga</name>
    <name type="synonym">Syracosphaera carterae</name>
    <dbReference type="NCBI Taxonomy" id="13221"/>
    <lineage>
        <taxon>Eukaryota</taxon>
        <taxon>Haptista</taxon>
        <taxon>Haptophyta</taxon>
        <taxon>Prymnesiophyceae</taxon>
        <taxon>Isochrysidales</taxon>
        <taxon>Isochrysidaceae</taxon>
        <taxon>Chrysotila</taxon>
    </lineage>
</organism>
<feature type="compositionally biased region" description="Acidic residues" evidence="1">
    <location>
        <begin position="583"/>
        <end position="593"/>
    </location>
</feature>
<dbReference type="PROSITE" id="PS50003">
    <property type="entry name" value="PH_DOMAIN"/>
    <property type="match status" value="1"/>
</dbReference>
<dbReference type="CDD" id="cd00821">
    <property type="entry name" value="PH"/>
    <property type="match status" value="1"/>
</dbReference>
<feature type="region of interest" description="Disordered" evidence="1">
    <location>
        <begin position="1"/>
        <end position="143"/>
    </location>
</feature>
<feature type="domain" description="PH" evidence="2">
    <location>
        <begin position="138"/>
        <end position="237"/>
    </location>
</feature>
<feature type="compositionally biased region" description="Acidic residues" evidence="1">
    <location>
        <begin position="480"/>
        <end position="490"/>
    </location>
</feature>
<evidence type="ECO:0000313" key="4">
    <source>
        <dbReference type="EMBL" id="CAE0757524.1"/>
    </source>
</evidence>
<feature type="region of interest" description="Disordered" evidence="1">
    <location>
        <begin position="261"/>
        <end position="593"/>
    </location>
</feature>
<dbReference type="InterPro" id="IPR011993">
    <property type="entry name" value="PH-like_dom_sf"/>
</dbReference>
<dbReference type="SMART" id="SM00233">
    <property type="entry name" value="PH"/>
    <property type="match status" value="1"/>
</dbReference>
<feature type="compositionally biased region" description="Low complexity" evidence="1">
    <location>
        <begin position="380"/>
        <end position="389"/>
    </location>
</feature>
<dbReference type="Pfam" id="PF00169">
    <property type="entry name" value="PH"/>
    <property type="match status" value="1"/>
</dbReference>
<evidence type="ECO:0000256" key="1">
    <source>
        <dbReference type="SAM" id="MobiDB-lite"/>
    </source>
</evidence>
<accession>A0A6S9T009</accession>